<evidence type="ECO:0000256" key="6">
    <source>
        <dbReference type="ARBA" id="ARBA00022527"/>
    </source>
</evidence>
<dbReference type="GO" id="GO:0004674">
    <property type="term" value="F:protein serine/threonine kinase activity"/>
    <property type="evidence" value="ECO:0007669"/>
    <property type="project" value="UniProtKB-KW"/>
</dbReference>
<dbReference type="EC" id="2.7.11.1" evidence="4"/>
<dbReference type="PROSITE" id="PS00107">
    <property type="entry name" value="PROTEIN_KINASE_ATP"/>
    <property type="match status" value="1"/>
</dbReference>
<keyword evidence="8" id="KW-0808">Transferase</keyword>
<feature type="region of interest" description="Disordered" evidence="17">
    <location>
        <begin position="419"/>
        <end position="450"/>
    </location>
</feature>
<evidence type="ECO:0000256" key="16">
    <source>
        <dbReference type="PROSITE-ProRule" id="PRU10141"/>
    </source>
</evidence>
<evidence type="ECO:0000256" key="4">
    <source>
        <dbReference type="ARBA" id="ARBA00012513"/>
    </source>
</evidence>
<accession>A0A0C3H8G7</accession>
<gene>
    <name evidence="19" type="ORF">OIDMADRAFT_125676</name>
</gene>
<dbReference type="FunFam" id="3.30.200.20:FF:000488">
    <property type="entry name" value="Related to severin kinase"/>
    <property type="match status" value="1"/>
</dbReference>
<dbReference type="GO" id="GO:0046872">
    <property type="term" value="F:metal ion binding"/>
    <property type="evidence" value="ECO:0007669"/>
    <property type="project" value="UniProtKB-KW"/>
</dbReference>
<evidence type="ECO:0000313" key="20">
    <source>
        <dbReference type="Proteomes" id="UP000054321"/>
    </source>
</evidence>
<dbReference type="Pfam" id="PF00069">
    <property type="entry name" value="Pkinase"/>
    <property type="match status" value="1"/>
</dbReference>
<evidence type="ECO:0000259" key="18">
    <source>
        <dbReference type="PROSITE" id="PS50011"/>
    </source>
</evidence>
<name>A0A0C3H8G7_OIDMZ</name>
<keyword evidence="6" id="KW-0723">Serine/threonine-protein kinase</keyword>
<dbReference type="SMART" id="SM00220">
    <property type="entry name" value="S_TKc"/>
    <property type="match status" value="1"/>
</dbReference>
<keyword evidence="13" id="KW-0460">Magnesium</keyword>
<feature type="region of interest" description="Disordered" evidence="17">
    <location>
        <begin position="524"/>
        <end position="571"/>
    </location>
</feature>
<evidence type="ECO:0000256" key="15">
    <source>
        <dbReference type="ARBA" id="ARBA00048679"/>
    </source>
</evidence>
<dbReference type="InterPro" id="IPR011009">
    <property type="entry name" value="Kinase-like_dom_sf"/>
</dbReference>
<comment type="catalytic activity">
    <reaction evidence="15">
        <text>L-seryl-[protein] + ATP = O-phospho-L-seryl-[protein] + ADP + H(+)</text>
        <dbReference type="Rhea" id="RHEA:17989"/>
        <dbReference type="Rhea" id="RHEA-COMP:9863"/>
        <dbReference type="Rhea" id="RHEA-COMP:11604"/>
        <dbReference type="ChEBI" id="CHEBI:15378"/>
        <dbReference type="ChEBI" id="CHEBI:29999"/>
        <dbReference type="ChEBI" id="CHEBI:30616"/>
        <dbReference type="ChEBI" id="CHEBI:83421"/>
        <dbReference type="ChEBI" id="CHEBI:456216"/>
        <dbReference type="EC" id="2.7.11.1"/>
    </reaction>
</comment>
<dbReference type="EMBL" id="KN832878">
    <property type="protein sequence ID" value="KIM99554.1"/>
    <property type="molecule type" value="Genomic_DNA"/>
</dbReference>
<dbReference type="OrthoDB" id="248923at2759"/>
<evidence type="ECO:0000256" key="3">
    <source>
        <dbReference type="ARBA" id="ARBA00008874"/>
    </source>
</evidence>
<dbReference type="FunCoup" id="A0A0C3H8G7">
    <property type="interactions" value="695"/>
</dbReference>
<feature type="binding site" evidence="16">
    <location>
        <position position="39"/>
    </location>
    <ligand>
        <name>ATP</name>
        <dbReference type="ChEBI" id="CHEBI:30616"/>
    </ligand>
</feature>
<evidence type="ECO:0000256" key="17">
    <source>
        <dbReference type="SAM" id="MobiDB-lite"/>
    </source>
</evidence>
<evidence type="ECO:0000256" key="8">
    <source>
        <dbReference type="ARBA" id="ARBA00022679"/>
    </source>
</evidence>
<proteinExistence type="inferred from homology"/>
<feature type="region of interest" description="Disordered" evidence="17">
    <location>
        <begin position="386"/>
        <end position="405"/>
    </location>
</feature>
<feature type="domain" description="Protein kinase" evidence="18">
    <location>
        <begin position="10"/>
        <end position="261"/>
    </location>
</feature>
<protein>
    <recommendedName>
        <fullName evidence="4">non-specific serine/threonine protein kinase</fullName>
        <ecNumber evidence="4">2.7.11.1</ecNumber>
    </recommendedName>
</protein>
<dbReference type="GO" id="GO:0005737">
    <property type="term" value="C:cytoplasm"/>
    <property type="evidence" value="ECO:0007669"/>
    <property type="project" value="UniProtKB-SubCell"/>
</dbReference>
<dbReference type="InterPro" id="IPR050629">
    <property type="entry name" value="STE20/SPS1-PAK"/>
</dbReference>
<evidence type="ECO:0000256" key="9">
    <source>
        <dbReference type="ARBA" id="ARBA00022723"/>
    </source>
</evidence>
<evidence type="ECO:0000256" key="11">
    <source>
        <dbReference type="ARBA" id="ARBA00022777"/>
    </source>
</evidence>
<evidence type="ECO:0000256" key="12">
    <source>
        <dbReference type="ARBA" id="ARBA00022840"/>
    </source>
</evidence>
<keyword evidence="12 16" id="KW-0067">ATP-binding</keyword>
<comment type="cofactor">
    <cofactor evidence="1">
        <name>Mg(2+)</name>
        <dbReference type="ChEBI" id="CHEBI:18420"/>
    </cofactor>
</comment>
<keyword evidence="11" id="KW-0418">Kinase</keyword>
<dbReference type="PROSITE" id="PS50011">
    <property type="entry name" value="PROTEIN_KINASE_DOM"/>
    <property type="match status" value="1"/>
</dbReference>
<dbReference type="HOGENOM" id="CLU_000288_2_5_1"/>
<dbReference type="CDD" id="cd06609">
    <property type="entry name" value="STKc_MST3_like"/>
    <property type="match status" value="1"/>
</dbReference>
<keyword evidence="5" id="KW-0963">Cytoplasm</keyword>
<feature type="compositionally biased region" description="Polar residues" evidence="17">
    <location>
        <begin position="420"/>
        <end position="436"/>
    </location>
</feature>
<keyword evidence="7" id="KW-0597">Phosphoprotein</keyword>
<dbReference type="Proteomes" id="UP000054321">
    <property type="component" value="Unassembled WGS sequence"/>
</dbReference>
<dbReference type="InParanoid" id="A0A0C3H8G7"/>
<comment type="catalytic activity">
    <reaction evidence="14">
        <text>L-threonyl-[protein] + ATP = O-phospho-L-threonyl-[protein] + ADP + H(+)</text>
        <dbReference type="Rhea" id="RHEA:46608"/>
        <dbReference type="Rhea" id="RHEA-COMP:11060"/>
        <dbReference type="Rhea" id="RHEA-COMP:11605"/>
        <dbReference type="ChEBI" id="CHEBI:15378"/>
        <dbReference type="ChEBI" id="CHEBI:30013"/>
        <dbReference type="ChEBI" id="CHEBI:30616"/>
        <dbReference type="ChEBI" id="CHEBI:61977"/>
        <dbReference type="ChEBI" id="CHEBI:456216"/>
        <dbReference type="EC" id="2.7.11.1"/>
    </reaction>
</comment>
<evidence type="ECO:0000256" key="7">
    <source>
        <dbReference type="ARBA" id="ARBA00022553"/>
    </source>
</evidence>
<dbReference type="Gene3D" id="1.10.510.10">
    <property type="entry name" value="Transferase(Phosphotransferase) domain 1"/>
    <property type="match status" value="1"/>
</dbReference>
<dbReference type="STRING" id="913774.A0A0C3H8G7"/>
<evidence type="ECO:0000256" key="2">
    <source>
        <dbReference type="ARBA" id="ARBA00004496"/>
    </source>
</evidence>
<evidence type="ECO:0000313" key="19">
    <source>
        <dbReference type="EMBL" id="KIM99554.1"/>
    </source>
</evidence>
<evidence type="ECO:0000256" key="5">
    <source>
        <dbReference type="ARBA" id="ARBA00022490"/>
    </source>
</evidence>
<evidence type="ECO:0000256" key="1">
    <source>
        <dbReference type="ARBA" id="ARBA00001946"/>
    </source>
</evidence>
<comment type="similarity">
    <text evidence="3">Belongs to the protein kinase superfamily. STE Ser/Thr protein kinase family. STE20 subfamily.</text>
</comment>
<dbReference type="SUPFAM" id="SSF56112">
    <property type="entry name" value="Protein kinase-like (PK-like)"/>
    <property type="match status" value="1"/>
</dbReference>
<keyword evidence="20" id="KW-1185">Reference proteome</keyword>
<comment type="subcellular location">
    <subcellularLocation>
        <location evidence="2">Cytoplasm</location>
    </subcellularLocation>
</comment>
<dbReference type="AlphaFoldDB" id="A0A0C3H8G7"/>
<evidence type="ECO:0000256" key="13">
    <source>
        <dbReference type="ARBA" id="ARBA00022842"/>
    </source>
</evidence>
<organism evidence="19 20">
    <name type="scientific">Oidiodendron maius (strain Zn)</name>
    <dbReference type="NCBI Taxonomy" id="913774"/>
    <lineage>
        <taxon>Eukaryota</taxon>
        <taxon>Fungi</taxon>
        <taxon>Dikarya</taxon>
        <taxon>Ascomycota</taxon>
        <taxon>Pezizomycotina</taxon>
        <taxon>Leotiomycetes</taxon>
        <taxon>Leotiomycetes incertae sedis</taxon>
        <taxon>Myxotrichaceae</taxon>
        <taxon>Oidiodendron</taxon>
    </lineage>
</organism>
<sequence>MAEEGAASQYQVLEELGSGSFGVVYKAIERATGEIVAIKHIDLESSEDDIQEIQQEISVLSTCASPFVTQYKASFLRGHKLWIVMEYLGGGSCLDLLKPGPFNEGHIAIICRELLFGLDYLHQEGKIHRDIKAANVLLATSGKVKLADFGVAAQLTNIKSQRNTFVGTPFWMAPEVIQQAGYDFKADIWSLGITAMELINGEPPNASTHPMKVLFLIPKAPAPRLEGPNYSKDFKDFVAQCLVKDCDRRPSAKELLKHKFIRSAGKVEALQELIERKQEWDGGRSRPSHPRFYEETLVTMAPKNNPDQWVFDTIKAPTITPKKDTTKRRKLSVIHANGQSYHDGPDEMLKRLDLKDSPLEYSSPPQATVKKGTVRKQPSIVQLATPVKQRQASVQRRPLQPDISFGNTGSTVRLFRRVSDNSTTAQISSDVSPPSTTRDENRPPMAESTTKEAVLGRRVFNKIFDPSFQELHAQTGNQAKREALSKLADAWSALDAVDPEGEYQLLKLMLDRVQSEPKLSAALSAAKSPLADGTPQSSPKKPGAKLVLAQSNPHLQSHRRRQSSIQPEPDYRERLANLPGQAIAGMEHTKQLADVLYNRWSEGLRSRWPAV</sequence>
<reference evidence="20" key="2">
    <citation type="submission" date="2015-01" db="EMBL/GenBank/DDBJ databases">
        <title>Evolutionary Origins and Diversification of the Mycorrhizal Mutualists.</title>
        <authorList>
            <consortium name="DOE Joint Genome Institute"/>
            <consortium name="Mycorrhizal Genomics Consortium"/>
            <person name="Kohler A."/>
            <person name="Kuo A."/>
            <person name="Nagy L.G."/>
            <person name="Floudas D."/>
            <person name="Copeland A."/>
            <person name="Barry K.W."/>
            <person name="Cichocki N."/>
            <person name="Veneault-Fourrey C."/>
            <person name="LaButti K."/>
            <person name="Lindquist E.A."/>
            <person name="Lipzen A."/>
            <person name="Lundell T."/>
            <person name="Morin E."/>
            <person name="Murat C."/>
            <person name="Riley R."/>
            <person name="Ohm R."/>
            <person name="Sun H."/>
            <person name="Tunlid A."/>
            <person name="Henrissat B."/>
            <person name="Grigoriev I.V."/>
            <person name="Hibbett D.S."/>
            <person name="Martin F."/>
        </authorList>
    </citation>
    <scope>NUCLEOTIDE SEQUENCE [LARGE SCALE GENOMIC DNA]</scope>
    <source>
        <strain evidence="20">Zn</strain>
    </source>
</reference>
<dbReference type="PANTHER" id="PTHR48012:SF27">
    <property type="entry name" value="SERINE_THREONINE-PROTEIN KINASE SID1"/>
    <property type="match status" value="1"/>
</dbReference>
<dbReference type="InterPro" id="IPR000719">
    <property type="entry name" value="Prot_kinase_dom"/>
</dbReference>
<dbReference type="GO" id="GO:0005524">
    <property type="term" value="F:ATP binding"/>
    <property type="evidence" value="ECO:0007669"/>
    <property type="project" value="UniProtKB-UniRule"/>
</dbReference>
<dbReference type="PANTHER" id="PTHR48012">
    <property type="entry name" value="STERILE20-LIKE KINASE, ISOFORM B-RELATED"/>
    <property type="match status" value="1"/>
</dbReference>
<dbReference type="FunFam" id="1.10.510.10:FF:000411">
    <property type="entry name" value="Probable Ste20-like kinase Don3"/>
    <property type="match status" value="1"/>
</dbReference>
<evidence type="ECO:0000256" key="14">
    <source>
        <dbReference type="ARBA" id="ARBA00047899"/>
    </source>
</evidence>
<dbReference type="InterPro" id="IPR017441">
    <property type="entry name" value="Protein_kinase_ATP_BS"/>
</dbReference>
<keyword evidence="9" id="KW-0479">Metal-binding</keyword>
<keyword evidence="10 16" id="KW-0547">Nucleotide-binding</keyword>
<reference evidence="19 20" key="1">
    <citation type="submission" date="2014-04" db="EMBL/GenBank/DDBJ databases">
        <authorList>
            <consortium name="DOE Joint Genome Institute"/>
            <person name="Kuo A."/>
            <person name="Martino E."/>
            <person name="Perotto S."/>
            <person name="Kohler A."/>
            <person name="Nagy L.G."/>
            <person name="Floudas D."/>
            <person name="Copeland A."/>
            <person name="Barry K.W."/>
            <person name="Cichocki N."/>
            <person name="Veneault-Fourrey C."/>
            <person name="LaButti K."/>
            <person name="Lindquist E.A."/>
            <person name="Lipzen A."/>
            <person name="Lundell T."/>
            <person name="Morin E."/>
            <person name="Murat C."/>
            <person name="Sun H."/>
            <person name="Tunlid A."/>
            <person name="Henrissat B."/>
            <person name="Grigoriev I.V."/>
            <person name="Hibbett D.S."/>
            <person name="Martin F."/>
            <person name="Nordberg H.P."/>
            <person name="Cantor M.N."/>
            <person name="Hua S.X."/>
        </authorList>
    </citation>
    <scope>NUCLEOTIDE SEQUENCE [LARGE SCALE GENOMIC DNA]</scope>
    <source>
        <strain evidence="19 20">Zn</strain>
    </source>
</reference>
<evidence type="ECO:0000256" key="10">
    <source>
        <dbReference type="ARBA" id="ARBA00022741"/>
    </source>
</evidence>